<dbReference type="GO" id="GO:0046422">
    <property type="term" value="F:violaxanthin de-epoxidase activity"/>
    <property type="evidence" value="ECO:0007669"/>
    <property type="project" value="InterPro"/>
</dbReference>
<dbReference type="PANTHER" id="PTHR33970">
    <property type="entry name" value="VIOLAXANTHIN DE-EPOXIDASE, CHLOROPLASTIC-RELATED"/>
    <property type="match status" value="1"/>
</dbReference>
<evidence type="ECO:0000313" key="3">
    <source>
        <dbReference type="EMBL" id="CAE0595858.1"/>
    </source>
</evidence>
<dbReference type="GO" id="GO:0010028">
    <property type="term" value="P:xanthophyll cycle"/>
    <property type="evidence" value="ECO:0007669"/>
    <property type="project" value="InterPro"/>
</dbReference>
<feature type="domain" description="VDE lipocalin" evidence="2">
    <location>
        <begin position="114"/>
        <end position="369"/>
    </location>
</feature>
<evidence type="ECO:0000259" key="2">
    <source>
        <dbReference type="Pfam" id="PF07137"/>
    </source>
</evidence>
<dbReference type="InterPro" id="IPR044682">
    <property type="entry name" value="VDE"/>
</dbReference>
<proteinExistence type="predicted"/>
<dbReference type="AlphaFoldDB" id="A0A7S3TWT8"/>
<dbReference type="Pfam" id="PF07137">
    <property type="entry name" value="VDE"/>
    <property type="match status" value="1"/>
</dbReference>
<protein>
    <recommendedName>
        <fullName evidence="2">VDE lipocalin domain-containing protein</fullName>
    </recommendedName>
</protein>
<dbReference type="SUPFAM" id="SSF50814">
    <property type="entry name" value="Lipocalins"/>
    <property type="match status" value="1"/>
</dbReference>
<dbReference type="InterPro" id="IPR010788">
    <property type="entry name" value="VDE_dom"/>
</dbReference>
<dbReference type="EMBL" id="HBIR01058172">
    <property type="protein sequence ID" value="CAE0595858.1"/>
    <property type="molecule type" value="Transcribed_RNA"/>
</dbReference>
<dbReference type="InterPro" id="IPR012674">
    <property type="entry name" value="Calycin"/>
</dbReference>
<dbReference type="PANTHER" id="PTHR33970:SF1">
    <property type="entry name" value="VIOLAXANTHIN DE-EPOXIDASE, CHLOROPLASTIC"/>
    <property type="match status" value="1"/>
</dbReference>
<reference evidence="3" key="1">
    <citation type="submission" date="2021-01" db="EMBL/GenBank/DDBJ databases">
        <authorList>
            <person name="Corre E."/>
            <person name="Pelletier E."/>
            <person name="Niang G."/>
            <person name="Scheremetjew M."/>
            <person name="Finn R."/>
            <person name="Kale V."/>
            <person name="Holt S."/>
            <person name="Cochrane G."/>
            <person name="Meng A."/>
            <person name="Brown T."/>
            <person name="Cohen L."/>
        </authorList>
    </citation>
    <scope>NUCLEOTIDE SEQUENCE</scope>
    <source>
        <strain evidence="3">379</strain>
    </source>
</reference>
<name>A0A7S3TWT8_EMIHU</name>
<feature type="region of interest" description="Disordered" evidence="1">
    <location>
        <begin position="445"/>
        <end position="465"/>
    </location>
</feature>
<accession>A0A7S3TWT8</accession>
<dbReference type="Gene3D" id="2.40.128.20">
    <property type="match status" value="1"/>
</dbReference>
<feature type="compositionally biased region" description="Polar residues" evidence="1">
    <location>
        <begin position="455"/>
        <end position="465"/>
    </location>
</feature>
<organism evidence="3">
    <name type="scientific">Emiliania huxleyi</name>
    <name type="common">Coccolithophore</name>
    <name type="synonym">Pontosphaera huxleyi</name>
    <dbReference type="NCBI Taxonomy" id="2903"/>
    <lineage>
        <taxon>Eukaryota</taxon>
        <taxon>Haptista</taxon>
        <taxon>Haptophyta</taxon>
        <taxon>Prymnesiophyceae</taxon>
        <taxon>Isochrysidales</taxon>
        <taxon>Noelaerhabdaceae</taxon>
        <taxon>Emiliania</taxon>
    </lineage>
</organism>
<gene>
    <name evidence="3" type="ORF">EHUX00137_LOCUS45226</name>
</gene>
<evidence type="ECO:0000256" key="1">
    <source>
        <dbReference type="SAM" id="MobiDB-lite"/>
    </source>
</evidence>
<sequence length="465" mass="49568">MLVTYLSGLSFSVGPAALPQPAPPGSPGCSASHSAAGRHGAATLAAHSEASSADGWRGGSGQRWLLQPAQSAAQSAAALLASAALLLGSASPGYAENELADLAQGQFKSELIDPQCFAKSCKLQTKACAENGDCMKGLTCAAKCMGDTQCTVGCFAKFGNPVLDDVLSCTIEDQSCLKIAIVAPGADGPLDAPLPPKPLVAVTPQQMAGKWYKVMGWNSNYDCYDCQRNSFRPAARQQAMAIAADGSAVDVDVEYSLPRQRAGMPQDFHAQLHEKLVFDTTPGSHRTAHTEGKMFGLTFWENWYVIGANDRGEDAFRIVYYTGKTLQNKYEGAFVYARKPDLPASAMPHIYSIARQAGLEPTSFCAIDNRCYAAPAATAGETPQPPPFTNVAAADTIELDEAPLSAPATPPPRMGVLRDAQEFLEDPRPFGRAIFEKQKKMSEIREFDADGRSLPSENFRSSGSR</sequence>